<organism evidence="1 2">
    <name type="scientific">Mariniflexile fucanivorans</name>
    <dbReference type="NCBI Taxonomy" id="264023"/>
    <lineage>
        <taxon>Bacteria</taxon>
        <taxon>Pseudomonadati</taxon>
        <taxon>Bacteroidota</taxon>
        <taxon>Flavobacteriia</taxon>
        <taxon>Flavobacteriales</taxon>
        <taxon>Flavobacteriaceae</taxon>
        <taxon>Mariniflexile</taxon>
    </lineage>
</organism>
<sequence>MLILKLFITQLNKQKTAYLLKFRIIFNEMK</sequence>
<reference evidence="1 2" key="1">
    <citation type="submission" date="2019-03" db="EMBL/GenBank/DDBJ databases">
        <title>Genomic Encyclopedia of Type Strains, Phase IV (KMG-IV): sequencing the most valuable type-strain genomes for metagenomic binning, comparative biology and taxonomic classification.</title>
        <authorList>
            <person name="Goeker M."/>
        </authorList>
    </citation>
    <scope>NUCLEOTIDE SEQUENCE [LARGE SCALE GENOMIC DNA]</scope>
    <source>
        <strain evidence="1 2">DSM 18792</strain>
    </source>
</reference>
<evidence type="ECO:0000313" key="1">
    <source>
        <dbReference type="EMBL" id="TCL65459.1"/>
    </source>
</evidence>
<protein>
    <submittedName>
        <fullName evidence="1">Uncharacterized protein</fullName>
    </submittedName>
</protein>
<dbReference type="EMBL" id="SLUP01000005">
    <property type="protein sequence ID" value="TCL65459.1"/>
    <property type="molecule type" value="Genomic_DNA"/>
</dbReference>
<dbReference type="AlphaFoldDB" id="A0A4R1RHP7"/>
<accession>A0A4R1RHP7</accession>
<name>A0A4R1RHP7_9FLAO</name>
<dbReference type="Proteomes" id="UP000295455">
    <property type="component" value="Unassembled WGS sequence"/>
</dbReference>
<comment type="caution">
    <text evidence="1">The sequence shown here is derived from an EMBL/GenBank/DDBJ whole genome shotgun (WGS) entry which is preliminary data.</text>
</comment>
<keyword evidence="2" id="KW-1185">Reference proteome</keyword>
<evidence type="ECO:0000313" key="2">
    <source>
        <dbReference type="Proteomes" id="UP000295455"/>
    </source>
</evidence>
<gene>
    <name evidence="1" type="ORF">EV196_105117</name>
</gene>
<proteinExistence type="predicted"/>